<keyword evidence="7" id="KW-1185">Reference proteome</keyword>
<protein>
    <recommendedName>
        <fullName evidence="3">ribonuclease H</fullName>
        <ecNumber evidence="3">3.1.26.4</ecNumber>
    </recommendedName>
</protein>
<dbReference type="CDD" id="cd01647">
    <property type="entry name" value="RT_LTR"/>
    <property type="match status" value="1"/>
</dbReference>
<feature type="domain" description="Reverse transcriptase" evidence="5">
    <location>
        <begin position="386"/>
        <end position="578"/>
    </location>
</feature>
<dbReference type="InterPro" id="IPR043128">
    <property type="entry name" value="Rev_trsase/Diguanyl_cyclase"/>
</dbReference>
<comment type="subcellular location">
    <subcellularLocation>
        <location evidence="1">Nucleus</location>
    </subcellularLocation>
</comment>
<evidence type="ECO:0000259" key="4">
    <source>
        <dbReference type="PROSITE" id="PS50013"/>
    </source>
</evidence>
<dbReference type="InterPro" id="IPR000953">
    <property type="entry name" value="Chromo/chromo_shadow_dom"/>
</dbReference>
<sequence>PPSSLPASVSPRLAFPDKFNGDPTKCKGFLLQCSIFVNQQPALYPASRISFVCSLFTGKALDWATAVWGVDGSTFPTFDYFLQRFREVFDHPTGGKSAGEQLLALTQGGGTAFRTLAAQTTWVEDTLKLLFRRGLSMALQTELACRDEGRSLKEFIKLTIHIDNLIRSHRQIRSGNPSFATGSSSALHSEPMQIGYTRLSPEEREHRMHLRLPILRETRSSKIHMSHQTRFLWLPSGEITALTEDILMQVGTQHSEILRFYVIHSPNHPLILGLPWLRKHDPHISWSKGEIQQWSSQCHNLCIPSEPTIPVNTITYAESSVEVPGLPAEYHDLAIAFSKRKASLLPPHRPSDCAIELIAGSTPPKGRIFPLSQPESEAMKKYIEEELAKGFIRPSTSPATAGFFFVKKDGTLRPCNDYHSLNDITIKFRYPLPLVPAALEQLRQAKYFTKLDLRAAYNLIRIREGDEWKTAFSTSTGHYEYCIMPFGLANSPSVFQSFINDVFRDMLDRWVIVYIDDILIYSSSRPIQNSPEEEDAEIQTPLPILVEGEEAYQVRDLLDSRRWGGVLQYLVDWEGYGPETCWTPRSRKHFTRLTRRNRPLAHVEDPS</sequence>
<feature type="non-terminal residue" evidence="6">
    <location>
        <position position="607"/>
    </location>
</feature>
<reference evidence="6 7" key="1">
    <citation type="submission" date="2024-05" db="EMBL/GenBank/DDBJ databases">
        <title>Genome sequencing and assembly of Indian major carp, Cirrhinus mrigala (Hamilton, 1822).</title>
        <authorList>
            <person name="Mohindra V."/>
            <person name="Chowdhury L.M."/>
            <person name="Lal K."/>
            <person name="Jena J.K."/>
        </authorList>
    </citation>
    <scope>NUCLEOTIDE SEQUENCE [LARGE SCALE GENOMIC DNA]</scope>
    <source>
        <strain evidence="6">CM1030</strain>
        <tissue evidence="6">Blood</tissue>
    </source>
</reference>
<proteinExistence type="inferred from homology"/>
<dbReference type="SUPFAM" id="SSF54160">
    <property type="entry name" value="Chromo domain-like"/>
    <property type="match status" value="1"/>
</dbReference>
<dbReference type="InterPro" id="IPR021109">
    <property type="entry name" value="Peptidase_aspartic_dom_sf"/>
</dbReference>
<dbReference type="PROSITE" id="PS50013">
    <property type="entry name" value="CHROMO_2"/>
    <property type="match status" value="1"/>
</dbReference>
<dbReference type="Pfam" id="PF00078">
    <property type="entry name" value="RVT_1"/>
    <property type="match status" value="1"/>
</dbReference>
<dbReference type="EC" id="3.1.26.4" evidence="3"/>
<dbReference type="Gene3D" id="2.40.70.10">
    <property type="entry name" value="Acid Proteases"/>
    <property type="match status" value="1"/>
</dbReference>
<dbReference type="Gene3D" id="3.30.70.270">
    <property type="match status" value="1"/>
</dbReference>
<name>A0ABD0QA43_CIRMR</name>
<organism evidence="6 7">
    <name type="scientific">Cirrhinus mrigala</name>
    <name type="common">Mrigala</name>
    <dbReference type="NCBI Taxonomy" id="683832"/>
    <lineage>
        <taxon>Eukaryota</taxon>
        <taxon>Metazoa</taxon>
        <taxon>Chordata</taxon>
        <taxon>Craniata</taxon>
        <taxon>Vertebrata</taxon>
        <taxon>Euteleostomi</taxon>
        <taxon>Actinopterygii</taxon>
        <taxon>Neopterygii</taxon>
        <taxon>Teleostei</taxon>
        <taxon>Ostariophysi</taxon>
        <taxon>Cypriniformes</taxon>
        <taxon>Cyprinidae</taxon>
        <taxon>Labeoninae</taxon>
        <taxon>Labeonini</taxon>
        <taxon>Cirrhinus</taxon>
    </lineage>
</organism>
<evidence type="ECO:0000313" key="6">
    <source>
        <dbReference type="EMBL" id="KAL0183041.1"/>
    </source>
</evidence>
<evidence type="ECO:0000313" key="7">
    <source>
        <dbReference type="Proteomes" id="UP001529510"/>
    </source>
</evidence>
<evidence type="ECO:0000259" key="5">
    <source>
        <dbReference type="PROSITE" id="PS50878"/>
    </source>
</evidence>
<feature type="domain" description="Chromo" evidence="4">
    <location>
        <begin position="552"/>
        <end position="584"/>
    </location>
</feature>
<dbReference type="AlphaFoldDB" id="A0ABD0QA43"/>
<dbReference type="PROSITE" id="PS50878">
    <property type="entry name" value="RT_POL"/>
    <property type="match status" value="1"/>
</dbReference>
<dbReference type="GO" id="GO:0004523">
    <property type="term" value="F:RNA-DNA hybrid ribonuclease activity"/>
    <property type="evidence" value="ECO:0007669"/>
    <property type="project" value="UniProtKB-EC"/>
</dbReference>
<gene>
    <name evidence="6" type="ORF">M9458_022416</name>
</gene>
<evidence type="ECO:0000256" key="2">
    <source>
        <dbReference type="ARBA" id="ARBA00010879"/>
    </source>
</evidence>
<dbReference type="Gene3D" id="2.40.50.40">
    <property type="match status" value="1"/>
</dbReference>
<dbReference type="PANTHER" id="PTHR15503:SF22">
    <property type="entry name" value="TRANSPOSON TY3-I GAG POLYPROTEIN"/>
    <property type="match status" value="1"/>
</dbReference>
<accession>A0ABD0QA43</accession>
<feature type="non-terminal residue" evidence="6">
    <location>
        <position position="1"/>
    </location>
</feature>
<comment type="caution">
    <text evidence="6">The sequence shown here is derived from an EMBL/GenBank/DDBJ whole genome shotgun (WGS) entry which is preliminary data.</text>
</comment>
<dbReference type="EMBL" id="JAMKFB020000010">
    <property type="protein sequence ID" value="KAL0183041.1"/>
    <property type="molecule type" value="Genomic_DNA"/>
</dbReference>
<evidence type="ECO:0000256" key="3">
    <source>
        <dbReference type="ARBA" id="ARBA00012180"/>
    </source>
</evidence>
<dbReference type="InterPro" id="IPR000477">
    <property type="entry name" value="RT_dom"/>
</dbReference>
<evidence type="ECO:0000256" key="1">
    <source>
        <dbReference type="ARBA" id="ARBA00004123"/>
    </source>
</evidence>
<dbReference type="SUPFAM" id="SSF56672">
    <property type="entry name" value="DNA/RNA polymerases"/>
    <property type="match status" value="1"/>
</dbReference>
<dbReference type="InterPro" id="IPR016197">
    <property type="entry name" value="Chromo-like_dom_sf"/>
</dbReference>
<dbReference type="GO" id="GO:0005634">
    <property type="term" value="C:nucleus"/>
    <property type="evidence" value="ECO:0007669"/>
    <property type="project" value="UniProtKB-SubCell"/>
</dbReference>
<dbReference type="Gene3D" id="3.10.10.10">
    <property type="entry name" value="HIV Type 1 Reverse Transcriptase, subunit A, domain 1"/>
    <property type="match status" value="1"/>
</dbReference>
<comment type="similarity">
    <text evidence="2">Belongs to the beta type-B retroviral polymerase family. HERV class-II K(HML-2) pol subfamily.</text>
</comment>
<dbReference type="InterPro" id="IPR043502">
    <property type="entry name" value="DNA/RNA_pol_sf"/>
</dbReference>
<dbReference type="PANTHER" id="PTHR15503">
    <property type="entry name" value="LDOC1 RELATED"/>
    <property type="match status" value="1"/>
</dbReference>
<dbReference type="Proteomes" id="UP001529510">
    <property type="component" value="Unassembled WGS sequence"/>
</dbReference>
<dbReference type="InterPro" id="IPR032567">
    <property type="entry name" value="RTL1-rel"/>
</dbReference>